<gene>
    <name evidence="1" type="ORF">HHL28_05015</name>
</gene>
<dbReference type="KEGG" id="acru:HHL28_05015"/>
<dbReference type="AlphaFoldDB" id="A0A858R2T7"/>
<name>A0A858R2T7_9PROT</name>
<accession>A0A858R2T7</accession>
<protein>
    <submittedName>
        <fullName evidence="1">Uncharacterized protein</fullName>
    </submittedName>
</protein>
<dbReference type="Proteomes" id="UP000501891">
    <property type="component" value="Chromosome"/>
</dbReference>
<keyword evidence="2" id="KW-1185">Reference proteome</keyword>
<proteinExistence type="predicted"/>
<sequence length="86" mass="9028">MSNAIVIETGRSTAGIIIAERTGFRFYASAPLFSPLEGKSFANAAAAERACRALESAARGKGHSPRQDSRGQVFRSWGAALDCPAA</sequence>
<organism evidence="1 2">
    <name type="scientific">Aerophototrophica crusticola</name>
    <dbReference type="NCBI Taxonomy" id="1709002"/>
    <lineage>
        <taxon>Bacteria</taxon>
        <taxon>Pseudomonadati</taxon>
        <taxon>Pseudomonadota</taxon>
        <taxon>Alphaproteobacteria</taxon>
        <taxon>Rhodospirillales</taxon>
        <taxon>Rhodospirillaceae</taxon>
        <taxon>Aerophototrophica</taxon>
    </lineage>
</organism>
<reference evidence="1" key="1">
    <citation type="submission" date="2020-04" db="EMBL/GenBank/DDBJ databases">
        <title>A desert anoxygenic phototrophic bacterium fixes CO2 using RubisCO under aerobic conditions.</title>
        <authorList>
            <person name="Tang K."/>
        </authorList>
    </citation>
    <scope>NUCLEOTIDE SEQUENCE [LARGE SCALE GENOMIC DNA]</scope>
    <source>
        <strain evidence="1">MIMtkB3</strain>
    </source>
</reference>
<dbReference type="EMBL" id="CP051775">
    <property type="protein sequence ID" value="QJE71700.1"/>
    <property type="molecule type" value="Genomic_DNA"/>
</dbReference>
<evidence type="ECO:0000313" key="2">
    <source>
        <dbReference type="Proteomes" id="UP000501891"/>
    </source>
</evidence>
<evidence type="ECO:0000313" key="1">
    <source>
        <dbReference type="EMBL" id="QJE71700.1"/>
    </source>
</evidence>